<evidence type="ECO:0000313" key="2">
    <source>
        <dbReference type="EMBL" id="SNX69767.1"/>
    </source>
</evidence>
<evidence type="ECO:0000313" key="3">
    <source>
        <dbReference type="Proteomes" id="UP000219546"/>
    </source>
</evidence>
<keyword evidence="3" id="KW-1185">Reference proteome</keyword>
<gene>
    <name evidence="2" type="ORF">SAMN05877753_103219</name>
</gene>
<name>A0A285CQD8_9BACI</name>
<protein>
    <recommendedName>
        <fullName evidence="4">Lipoprotein</fullName>
    </recommendedName>
</protein>
<reference evidence="2 3" key="1">
    <citation type="submission" date="2017-08" db="EMBL/GenBank/DDBJ databases">
        <authorList>
            <person name="de Groot N.N."/>
        </authorList>
    </citation>
    <scope>NUCLEOTIDE SEQUENCE [LARGE SCALE GENOMIC DNA]</scope>
    <source>
        <strain evidence="2 3">JC228</strain>
    </source>
</reference>
<accession>A0A285CQD8</accession>
<evidence type="ECO:0000256" key="1">
    <source>
        <dbReference type="SAM" id="SignalP"/>
    </source>
</evidence>
<dbReference type="AlphaFoldDB" id="A0A285CQD8"/>
<evidence type="ECO:0008006" key="4">
    <source>
        <dbReference type="Google" id="ProtNLM"/>
    </source>
</evidence>
<organism evidence="2 3">
    <name type="scientific">Bacillus oleivorans</name>
    <dbReference type="NCBI Taxonomy" id="1448271"/>
    <lineage>
        <taxon>Bacteria</taxon>
        <taxon>Bacillati</taxon>
        <taxon>Bacillota</taxon>
        <taxon>Bacilli</taxon>
        <taxon>Bacillales</taxon>
        <taxon>Bacillaceae</taxon>
        <taxon>Bacillus</taxon>
    </lineage>
</organism>
<feature type="chain" id="PRO_5012334601" description="Lipoprotein" evidence="1">
    <location>
        <begin position="27"/>
        <end position="252"/>
    </location>
</feature>
<sequence length="252" mass="28641">MMKMNRLLIILTTIGLLSTCVQTAIAKPFNDDVVSSFIRTLVTKGEEEARSYVDSDVDIPEIRENTPIRGVSGLPSPKGNVRVSVAYFDDGKNAPDRMAFIWEVTYKKNKITDIRVVYDGSNPFMNELNIIKAYKKKFSKNILGLSSFPFDITHVDGEIKGEVANIQYKNNEKNGIINLKVEPKDKELDMYKDVGSKLYFLKNGEKALCLRDSSHNYKLIFQYDELQYTIDIEGIVTQPNDLIYVANSMFLP</sequence>
<dbReference type="EMBL" id="OAOP01000003">
    <property type="protein sequence ID" value="SNX69767.1"/>
    <property type="molecule type" value="Genomic_DNA"/>
</dbReference>
<proteinExistence type="predicted"/>
<dbReference type="Proteomes" id="UP000219546">
    <property type="component" value="Unassembled WGS sequence"/>
</dbReference>
<feature type="signal peptide" evidence="1">
    <location>
        <begin position="1"/>
        <end position="26"/>
    </location>
</feature>
<keyword evidence="1" id="KW-0732">Signal</keyword>